<dbReference type="EMBL" id="LCAL01000042">
    <property type="protein sequence ID" value="KKR89326.1"/>
    <property type="molecule type" value="Genomic_DNA"/>
</dbReference>
<dbReference type="AlphaFoldDB" id="A0A0G0UPB0"/>
<reference evidence="1 2" key="1">
    <citation type="journal article" date="2015" name="Nature">
        <title>rRNA introns, odd ribosomes, and small enigmatic genomes across a large radiation of phyla.</title>
        <authorList>
            <person name="Brown C.T."/>
            <person name="Hug L.A."/>
            <person name="Thomas B.C."/>
            <person name="Sharon I."/>
            <person name="Castelle C.J."/>
            <person name="Singh A."/>
            <person name="Wilkins M.J."/>
            <person name="Williams K.H."/>
            <person name="Banfield J.F."/>
        </authorList>
    </citation>
    <scope>NUCLEOTIDE SEQUENCE [LARGE SCALE GENOMIC DNA]</scope>
</reference>
<accession>A0A0G0UPB0</accession>
<evidence type="ECO:0000313" key="1">
    <source>
        <dbReference type="EMBL" id="KKR89326.1"/>
    </source>
</evidence>
<proteinExistence type="predicted"/>
<gene>
    <name evidence="1" type="ORF">UU39_C0042G0005</name>
</gene>
<protein>
    <recommendedName>
        <fullName evidence="3">DUF2795 domain-containing protein</fullName>
    </recommendedName>
</protein>
<name>A0A0G0UPB0_9BACT</name>
<evidence type="ECO:0008006" key="3">
    <source>
        <dbReference type="Google" id="ProtNLM"/>
    </source>
</evidence>
<sequence>MKDVKNAISHLKDHQKYPATKADLVKECDDLSDFSGEDKKWFMDHLMDKTYESADEVIKELGLV</sequence>
<evidence type="ECO:0000313" key="2">
    <source>
        <dbReference type="Proteomes" id="UP000034275"/>
    </source>
</evidence>
<comment type="caution">
    <text evidence="1">The sequence shown here is derived from an EMBL/GenBank/DDBJ whole genome shotgun (WGS) entry which is preliminary data.</text>
</comment>
<dbReference type="Proteomes" id="UP000034275">
    <property type="component" value="Unassembled WGS sequence"/>
</dbReference>
<organism evidence="1 2">
    <name type="scientific">Candidatus Woesebacteria bacterium GW2011_GWD1_41_12</name>
    <dbReference type="NCBI Taxonomy" id="1618593"/>
    <lineage>
        <taxon>Bacteria</taxon>
        <taxon>Candidatus Woeseibacteriota</taxon>
    </lineage>
</organism>